<comment type="similarity">
    <text evidence="7">Belongs to the gamma-glutamyl phosphate reductase family.</text>
</comment>
<dbReference type="GO" id="GO:0055129">
    <property type="term" value="P:L-proline biosynthetic process"/>
    <property type="evidence" value="ECO:0007669"/>
    <property type="project" value="UniProtKB-UniRule"/>
</dbReference>
<dbReference type="SUPFAM" id="SSF53720">
    <property type="entry name" value="ALDH-like"/>
    <property type="match status" value="1"/>
</dbReference>
<comment type="catalytic activity">
    <reaction evidence="6 7">
        <text>L-glutamate 5-semialdehyde + phosphate + NADP(+) = L-glutamyl 5-phosphate + NADPH + H(+)</text>
        <dbReference type="Rhea" id="RHEA:19541"/>
        <dbReference type="ChEBI" id="CHEBI:15378"/>
        <dbReference type="ChEBI" id="CHEBI:43474"/>
        <dbReference type="ChEBI" id="CHEBI:57783"/>
        <dbReference type="ChEBI" id="CHEBI:58066"/>
        <dbReference type="ChEBI" id="CHEBI:58274"/>
        <dbReference type="ChEBI" id="CHEBI:58349"/>
        <dbReference type="EC" id="1.2.1.41"/>
    </reaction>
</comment>
<keyword evidence="5 7" id="KW-0560">Oxidoreductase</keyword>
<evidence type="ECO:0000256" key="5">
    <source>
        <dbReference type="ARBA" id="ARBA00023002"/>
    </source>
</evidence>
<comment type="pathway">
    <text evidence="1 7">Amino-acid biosynthesis; L-proline biosynthesis; L-glutamate 5-semialdehyde from L-glutamate: step 2/2.</text>
</comment>
<dbReference type="Proteomes" id="UP000199488">
    <property type="component" value="Unassembled WGS sequence"/>
</dbReference>
<dbReference type="Pfam" id="PF00171">
    <property type="entry name" value="Aldedh"/>
    <property type="match status" value="1"/>
</dbReference>
<feature type="domain" description="Aldehyde dehydrogenase" evidence="8">
    <location>
        <begin position="14"/>
        <end position="285"/>
    </location>
</feature>
<keyword evidence="7" id="KW-0963">Cytoplasm</keyword>
<evidence type="ECO:0000256" key="1">
    <source>
        <dbReference type="ARBA" id="ARBA00004985"/>
    </source>
</evidence>
<dbReference type="InterPro" id="IPR000965">
    <property type="entry name" value="GPR_dom"/>
</dbReference>
<dbReference type="FunFam" id="3.40.309.10:FF:000006">
    <property type="entry name" value="Gamma-glutamyl phosphate reductase"/>
    <property type="match status" value="1"/>
</dbReference>
<dbReference type="PROSITE" id="PS01223">
    <property type="entry name" value="PROA"/>
    <property type="match status" value="1"/>
</dbReference>
<name>A0A1H2Q5C9_9BACI</name>
<dbReference type="GO" id="GO:0050661">
    <property type="term" value="F:NADP binding"/>
    <property type="evidence" value="ECO:0007669"/>
    <property type="project" value="InterPro"/>
</dbReference>
<dbReference type="CDD" id="cd07079">
    <property type="entry name" value="ALDH_F18-19_ProA-GPR"/>
    <property type="match status" value="1"/>
</dbReference>
<dbReference type="NCBIfam" id="NF001221">
    <property type="entry name" value="PRK00197.1"/>
    <property type="match status" value="1"/>
</dbReference>
<dbReference type="InterPro" id="IPR020593">
    <property type="entry name" value="G-glutamylP_reductase_CS"/>
</dbReference>
<evidence type="ECO:0000256" key="6">
    <source>
        <dbReference type="ARBA" id="ARBA00049024"/>
    </source>
</evidence>
<dbReference type="RefSeq" id="WP_091610174.1">
    <property type="nucleotide sequence ID" value="NZ_FNNC01000001.1"/>
</dbReference>
<dbReference type="PANTHER" id="PTHR11063:SF8">
    <property type="entry name" value="DELTA-1-PYRROLINE-5-CARBOXYLATE SYNTHASE"/>
    <property type="match status" value="1"/>
</dbReference>
<dbReference type="STRING" id="1122204.SAMN05421781_0157"/>
<dbReference type="InterPro" id="IPR016163">
    <property type="entry name" value="Ald_DH_C"/>
</dbReference>
<evidence type="ECO:0000313" key="9">
    <source>
        <dbReference type="EMBL" id="SDW02356.1"/>
    </source>
</evidence>
<reference evidence="9 10" key="1">
    <citation type="submission" date="2016-10" db="EMBL/GenBank/DDBJ databases">
        <authorList>
            <person name="de Groot N.N."/>
        </authorList>
    </citation>
    <scope>NUCLEOTIDE SEQUENCE [LARGE SCALE GENOMIC DNA]</scope>
    <source>
        <strain evidence="9 10">DSM 23126</strain>
    </source>
</reference>
<evidence type="ECO:0000256" key="4">
    <source>
        <dbReference type="ARBA" id="ARBA00022857"/>
    </source>
</evidence>
<evidence type="ECO:0000259" key="8">
    <source>
        <dbReference type="Pfam" id="PF00171"/>
    </source>
</evidence>
<dbReference type="InterPro" id="IPR016162">
    <property type="entry name" value="Ald_DH_N"/>
</dbReference>
<proteinExistence type="inferred from homology"/>
<dbReference type="UniPathway" id="UPA00098">
    <property type="reaction ID" value="UER00360"/>
</dbReference>
<keyword evidence="10" id="KW-1185">Reference proteome</keyword>
<keyword evidence="2 7" id="KW-0028">Amino-acid biosynthesis</keyword>
<keyword evidence="4 7" id="KW-0521">NADP</keyword>
<dbReference type="InterPro" id="IPR016161">
    <property type="entry name" value="Ald_DH/histidinol_DH"/>
</dbReference>
<accession>A0A1H2Q5C9</accession>
<dbReference type="EMBL" id="FNNC01000001">
    <property type="protein sequence ID" value="SDW02356.1"/>
    <property type="molecule type" value="Genomic_DNA"/>
</dbReference>
<dbReference type="PIRSF" id="PIRSF000151">
    <property type="entry name" value="GPR"/>
    <property type="match status" value="1"/>
</dbReference>
<keyword evidence="3 7" id="KW-0641">Proline biosynthesis</keyword>
<organism evidence="9 10">
    <name type="scientific">Marinococcus luteus</name>
    <dbReference type="NCBI Taxonomy" id="1122204"/>
    <lineage>
        <taxon>Bacteria</taxon>
        <taxon>Bacillati</taxon>
        <taxon>Bacillota</taxon>
        <taxon>Bacilli</taxon>
        <taxon>Bacillales</taxon>
        <taxon>Bacillaceae</taxon>
        <taxon>Marinococcus</taxon>
    </lineage>
</organism>
<gene>
    <name evidence="7" type="primary">proA</name>
    <name evidence="9" type="ORF">SAMN05421781_0157</name>
</gene>
<comment type="subcellular location">
    <subcellularLocation>
        <location evidence="7">Cytoplasm</location>
    </subcellularLocation>
</comment>
<dbReference type="Gene3D" id="3.40.605.10">
    <property type="entry name" value="Aldehyde Dehydrogenase, Chain A, domain 1"/>
    <property type="match status" value="1"/>
</dbReference>
<dbReference type="PANTHER" id="PTHR11063">
    <property type="entry name" value="GLUTAMATE SEMIALDEHYDE DEHYDROGENASE"/>
    <property type="match status" value="1"/>
</dbReference>
<dbReference type="NCBIfam" id="TIGR00407">
    <property type="entry name" value="proA"/>
    <property type="match status" value="1"/>
</dbReference>
<evidence type="ECO:0000313" key="10">
    <source>
        <dbReference type="Proteomes" id="UP000199488"/>
    </source>
</evidence>
<dbReference type="AlphaFoldDB" id="A0A1H2Q5C9"/>
<dbReference type="InterPro" id="IPR015590">
    <property type="entry name" value="Aldehyde_DH_dom"/>
</dbReference>
<dbReference type="EC" id="1.2.1.41" evidence="7"/>
<dbReference type="OrthoDB" id="9809970at2"/>
<evidence type="ECO:0000256" key="2">
    <source>
        <dbReference type="ARBA" id="ARBA00022605"/>
    </source>
</evidence>
<dbReference type="GO" id="GO:0005737">
    <property type="term" value="C:cytoplasm"/>
    <property type="evidence" value="ECO:0007669"/>
    <property type="project" value="UniProtKB-SubCell"/>
</dbReference>
<dbReference type="GO" id="GO:0004350">
    <property type="term" value="F:glutamate-5-semialdehyde dehydrogenase activity"/>
    <property type="evidence" value="ECO:0007669"/>
    <property type="project" value="UniProtKB-UniRule"/>
</dbReference>
<comment type="function">
    <text evidence="7">Catalyzes the NADPH-dependent reduction of L-glutamate 5-phosphate into L-glutamate 5-semialdehyde and phosphate. The product spontaneously undergoes cyclization to form 1-pyrroline-5-carboxylate.</text>
</comment>
<dbReference type="Gene3D" id="3.40.309.10">
    <property type="entry name" value="Aldehyde Dehydrogenase, Chain A, domain 2"/>
    <property type="match status" value="1"/>
</dbReference>
<protein>
    <recommendedName>
        <fullName evidence="7">Gamma-glutamyl phosphate reductase</fullName>
        <shortName evidence="7">GPR</shortName>
        <ecNumber evidence="7">1.2.1.41</ecNumber>
    </recommendedName>
    <alternativeName>
        <fullName evidence="7">Glutamate-5-semialdehyde dehydrogenase</fullName>
    </alternativeName>
    <alternativeName>
        <fullName evidence="7">Glutamyl-gamma-semialdehyde dehydrogenase</fullName>
        <shortName evidence="7">GSA dehydrogenase</shortName>
    </alternativeName>
</protein>
<sequence length="420" mass="45436">MEQTQISTQMRMQGEAAKKASKRVAAASTEEKNKALLLIADELETREAFILEANAKDLEAGRKNGLSSALLDRLTLDSGRIAGMADGCRQIASLEDPIGETIESWTRPNGLKMESVRVPLGVIGMIYEARPNVTADAAALALKTGNGVLLRGSSSAFQSNQAVMDAIWEALAKTSLPKEAVQLASDTSREAATTMFQMNDYLDVLIPRGGANLIKTVVNQSTVPVLETGVGNCHIFIDKTAEADKAVQIAVNAKTQRPSVCNAAETILVHQSWLEAHGESLVHALLAHGVAIRGDTEVQKLHGDVEPAADEDWNTEYLDMIVSVKAVQDTEEAIEHINTFTTYHSEAIVTESAENKRKFFQQIDAAALYHNASTRFTDGFEFGFGAEIGVSTQKLHARGPMGLKAITSYKYLIHGDGQIK</sequence>
<evidence type="ECO:0000256" key="7">
    <source>
        <dbReference type="HAMAP-Rule" id="MF_00412"/>
    </source>
</evidence>
<dbReference type="HAMAP" id="MF_00412">
    <property type="entry name" value="ProA"/>
    <property type="match status" value="1"/>
</dbReference>
<evidence type="ECO:0000256" key="3">
    <source>
        <dbReference type="ARBA" id="ARBA00022650"/>
    </source>
</evidence>
<dbReference type="InterPro" id="IPR012134">
    <property type="entry name" value="Glu-5-SA_DH"/>
</dbReference>